<evidence type="ECO:0000313" key="3">
    <source>
        <dbReference type="Proteomes" id="UP000006564"/>
    </source>
</evidence>
<evidence type="ECO:0000256" key="1">
    <source>
        <dbReference type="SAM" id="Phobius"/>
    </source>
</evidence>
<evidence type="ECO:0000313" key="2">
    <source>
        <dbReference type="EMBL" id="BAE61870.1"/>
    </source>
</evidence>
<gene>
    <name evidence="2" type="ORF">AO090701000121</name>
</gene>
<dbReference type="HOGENOM" id="CLU_089389_1_0_1"/>
<organism evidence="2 3">
    <name type="scientific">Aspergillus oryzae (strain ATCC 42149 / RIB 40)</name>
    <name type="common">Yellow koji mold</name>
    <dbReference type="NCBI Taxonomy" id="510516"/>
    <lineage>
        <taxon>Eukaryota</taxon>
        <taxon>Fungi</taxon>
        <taxon>Dikarya</taxon>
        <taxon>Ascomycota</taxon>
        <taxon>Pezizomycotina</taxon>
        <taxon>Eurotiomycetes</taxon>
        <taxon>Eurotiomycetidae</taxon>
        <taxon>Eurotiales</taxon>
        <taxon>Aspergillaceae</taxon>
        <taxon>Aspergillus</taxon>
        <taxon>Aspergillus subgen. Circumdati</taxon>
    </lineage>
</organism>
<dbReference type="RefSeq" id="XP_023092002.1">
    <property type="nucleotide sequence ID" value="XM_023237465.1"/>
</dbReference>
<reference evidence="2 3" key="1">
    <citation type="journal article" date="2005" name="Nature">
        <title>Genome sequencing and analysis of Aspergillus oryzae.</title>
        <authorList>
            <person name="Machida M."/>
            <person name="Asai K."/>
            <person name="Sano M."/>
            <person name="Tanaka T."/>
            <person name="Kumagai T."/>
            <person name="Terai G."/>
            <person name="Kusumoto K."/>
            <person name="Arima T."/>
            <person name="Akita O."/>
            <person name="Kashiwagi Y."/>
            <person name="Abe K."/>
            <person name="Gomi K."/>
            <person name="Horiuchi H."/>
            <person name="Kitamoto K."/>
            <person name="Kobayashi T."/>
            <person name="Takeuchi M."/>
            <person name="Denning D.W."/>
            <person name="Galagan J.E."/>
            <person name="Nierman W.C."/>
            <person name="Yu J."/>
            <person name="Archer D.B."/>
            <person name="Bennett J.W."/>
            <person name="Bhatnagar D."/>
            <person name="Cleveland T.E."/>
            <person name="Fedorova N.D."/>
            <person name="Gotoh O."/>
            <person name="Horikawa H."/>
            <person name="Hosoyama A."/>
            <person name="Ichinomiya M."/>
            <person name="Igarashi R."/>
            <person name="Iwashita K."/>
            <person name="Juvvadi P.R."/>
            <person name="Kato M."/>
            <person name="Kato Y."/>
            <person name="Kin T."/>
            <person name="Kokubun A."/>
            <person name="Maeda H."/>
            <person name="Maeyama N."/>
            <person name="Maruyama J."/>
            <person name="Nagasaki H."/>
            <person name="Nakajima T."/>
            <person name="Oda K."/>
            <person name="Okada K."/>
            <person name="Paulsen I."/>
            <person name="Sakamoto K."/>
            <person name="Sawano T."/>
            <person name="Takahashi M."/>
            <person name="Takase K."/>
            <person name="Terabayashi Y."/>
            <person name="Wortman J."/>
            <person name="Yamada O."/>
            <person name="Yamagata Y."/>
            <person name="Anazawa H."/>
            <person name="Hata Y."/>
            <person name="Koide Y."/>
            <person name="Komori T."/>
            <person name="Koyama Y."/>
            <person name="Minetoki T."/>
            <person name="Suharnan S."/>
            <person name="Tanaka A."/>
            <person name="Isono K."/>
            <person name="Kuhara S."/>
            <person name="Ogasawara N."/>
            <person name="Kikuchi H."/>
        </authorList>
    </citation>
    <scope>NUCLEOTIDE SEQUENCE [LARGE SCALE GENOMIC DNA]</scope>
    <source>
        <strain evidence="3">ATCC 42149 / RIB 40</strain>
    </source>
</reference>
<dbReference type="GeneID" id="35119837"/>
<dbReference type="EMBL" id="BA000053">
    <property type="protein sequence ID" value="BAE61870.1"/>
    <property type="molecule type" value="Genomic_DNA"/>
</dbReference>
<dbReference type="EMBL" id="AP007164">
    <property type="protein sequence ID" value="BAE61870.1"/>
    <property type="molecule type" value="Genomic_DNA"/>
</dbReference>
<name>Q2U995_ASPOR</name>
<proteinExistence type="predicted"/>
<sequence length="175" mass="19868">MMHLFKRLVARDDEKSNDDRLTPAMIDLLIALLVLVLVGIALVGALLVLRRKRQNRKRSELPVHNGQCTTHHRSLTISAPPYAKTESVLVYDEKKRLMENSSSPPPSPVPEIRITFPEEEDESGKRKSGRMVVRPSILSVIPLSNLLLFDDLKRHDDIPAKIFFRFLHIATCVSL</sequence>
<keyword evidence="1" id="KW-0812">Transmembrane</keyword>
<dbReference type="Proteomes" id="UP000006564">
    <property type="component" value="Chromosome 5"/>
</dbReference>
<accession>Q2U995</accession>
<feature type="transmembrane region" description="Helical" evidence="1">
    <location>
        <begin position="28"/>
        <end position="49"/>
    </location>
</feature>
<protein>
    <submittedName>
        <fullName evidence="2">DNA, SC111</fullName>
    </submittedName>
</protein>
<keyword evidence="3" id="KW-1185">Reference proteome</keyword>
<keyword evidence="1" id="KW-1133">Transmembrane helix</keyword>
<keyword evidence="1" id="KW-0472">Membrane</keyword>
<dbReference type="AlphaFoldDB" id="Q2U995"/>
<dbReference type="KEGG" id="aor:AO090701000121"/>